<reference evidence="2" key="1">
    <citation type="submission" date="2022-06" db="EMBL/GenBank/DDBJ databases">
        <title>Novel species in genus nocardia.</title>
        <authorList>
            <person name="Li F."/>
        </authorList>
    </citation>
    <scope>NUCLEOTIDE SEQUENCE</scope>
    <source>
        <strain evidence="2">CDC141</strain>
    </source>
</reference>
<evidence type="ECO:0000313" key="2">
    <source>
        <dbReference type="EMBL" id="MCM6772283.1"/>
    </source>
</evidence>
<comment type="caution">
    <text evidence="2">The sequence shown here is derived from an EMBL/GenBank/DDBJ whole genome shotgun (WGS) entry which is preliminary data.</text>
</comment>
<proteinExistence type="predicted"/>
<organism evidence="2 3">
    <name type="scientific">Nocardia pulmonis</name>
    <dbReference type="NCBI Taxonomy" id="2951408"/>
    <lineage>
        <taxon>Bacteria</taxon>
        <taxon>Bacillati</taxon>
        <taxon>Actinomycetota</taxon>
        <taxon>Actinomycetes</taxon>
        <taxon>Mycobacteriales</taxon>
        <taxon>Nocardiaceae</taxon>
        <taxon>Nocardia</taxon>
    </lineage>
</organism>
<sequence>MGQATPGAARWSVPIGTTRAEVARKPVATGFGAYCPPGWLLLELPTALLLATFVGTGWLGYAQHSGPPTDRPAQVVVQPAEEAGRRPAVGAPR</sequence>
<accession>A0A9X2IUM3</accession>
<dbReference type="AlphaFoldDB" id="A0A9X2IUM3"/>
<keyword evidence="3" id="KW-1185">Reference proteome</keyword>
<feature type="region of interest" description="Disordered" evidence="1">
    <location>
        <begin position="63"/>
        <end position="93"/>
    </location>
</feature>
<gene>
    <name evidence="2" type="ORF">NDR86_02195</name>
</gene>
<dbReference type="RefSeq" id="WP_251909146.1">
    <property type="nucleotide sequence ID" value="NZ_JAMRXG010000001.1"/>
</dbReference>
<dbReference type="EMBL" id="JAMRXG010000001">
    <property type="protein sequence ID" value="MCM6772283.1"/>
    <property type="molecule type" value="Genomic_DNA"/>
</dbReference>
<protein>
    <submittedName>
        <fullName evidence="2">Uncharacterized protein</fullName>
    </submittedName>
</protein>
<evidence type="ECO:0000256" key="1">
    <source>
        <dbReference type="SAM" id="MobiDB-lite"/>
    </source>
</evidence>
<name>A0A9X2IUM3_9NOCA</name>
<evidence type="ECO:0000313" key="3">
    <source>
        <dbReference type="Proteomes" id="UP001139157"/>
    </source>
</evidence>
<dbReference type="Proteomes" id="UP001139157">
    <property type="component" value="Unassembled WGS sequence"/>
</dbReference>